<dbReference type="InterPro" id="IPR011600">
    <property type="entry name" value="Pept_C14_caspase"/>
</dbReference>
<feature type="domain" description="Peptidase C14 caspase" evidence="1">
    <location>
        <begin position="94"/>
        <end position="200"/>
    </location>
</feature>
<dbReference type="Gene3D" id="3.40.50.1460">
    <property type="match status" value="1"/>
</dbReference>
<dbReference type="GO" id="GO:0004197">
    <property type="term" value="F:cysteine-type endopeptidase activity"/>
    <property type="evidence" value="ECO:0007669"/>
    <property type="project" value="InterPro"/>
</dbReference>
<dbReference type="Proteomes" id="UP001166286">
    <property type="component" value="Unassembled WGS sequence"/>
</dbReference>
<dbReference type="Pfam" id="PF00656">
    <property type="entry name" value="Peptidase_C14"/>
    <property type="match status" value="1"/>
</dbReference>
<comment type="caution">
    <text evidence="2">The sequence shown here is derived from an EMBL/GenBank/DDBJ whole genome shotgun (WGS) entry which is preliminary data.</text>
</comment>
<protein>
    <recommendedName>
        <fullName evidence="1">Peptidase C14 caspase domain-containing protein</fullName>
    </recommendedName>
</protein>
<accession>A0AA39V447</accession>
<keyword evidence="3" id="KW-1185">Reference proteome</keyword>
<evidence type="ECO:0000313" key="2">
    <source>
        <dbReference type="EMBL" id="KAK0515232.1"/>
    </source>
</evidence>
<proteinExistence type="predicted"/>
<dbReference type="AlphaFoldDB" id="A0AA39V447"/>
<name>A0AA39V447_9LECA</name>
<dbReference type="GO" id="GO:0006508">
    <property type="term" value="P:proteolysis"/>
    <property type="evidence" value="ECO:0007669"/>
    <property type="project" value="InterPro"/>
</dbReference>
<dbReference type="EMBL" id="JAFEKC020000004">
    <property type="protein sequence ID" value="KAK0515232.1"/>
    <property type="molecule type" value="Genomic_DNA"/>
</dbReference>
<organism evidence="2 3">
    <name type="scientific">Cladonia borealis</name>
    <dbReference type="NCBI Taxonomy" id="184061"/>
    <lineage>
        <taxon>Eukaryota</taxon>
        <taxon>Fungi</taxon>
        <taxon>Dikarya</taxon>
        <taxon>Ascomycota</taxon>
        <taxon>Pezizomycotina</taxon>
        <taxon>Lecanoromycetes</taxon>
        <taxon>OSLEUM clade</taxon>
        <taxon>Lecanoromycetidae</taxon>
        <taxon>Lecanorales</taxon>
        <taxon>Lecanorineae</taxon>
        <taxon>Cladoniaceae</taxon>
        <taxon>Cladonia</taxon>
    </lineage>
</organism>
<gene>
    <name evidence="2" type="ORF">JMJ35_002611</name>
</gene>
<sequence length="404" mass="45382">MEGTNAPDESSTLAELEDMELVEDSGYSSGDASSRLHPERLDFDHINTLETFTEDLNQALSGSFPRPSYPYSSVNCLFLSWADDDLNVQLEILQLQEVFERQFRFTTKEFKIPSKPNPTRALQDELYAFQNAHQDENELLIVYYAGHGEADYRRGRSIWCANLHKDSPSLNWSSLQHLLETAIPHVLIILDCCFAANAARDTTEGTTKELLAACGRENPTLGVGERSFTSALIEELKAFQSNPFTVAMLHSRLICMRWRLKYTPILAMLSEKSTPSIHLAPIPVEGTSPPTGLELGASIDTRVLLAVSVAQNTEFIVTDWTNWLNTHQAPAEILKIDVRIESAYKSHSTLILLSVPTLAWSRMVDRDAYNFIGFVRSENLLRKSEVQDLDATKQEKLTGSKLAR</sequence>
<evidence type="ECO:0000259" key="1">
    <source>
        <dbReference type="Pfam" id="PF00656"/>
    </source>
</evidence>
<evidence type="ECO:0000313" key="3">
    <source>
        <dbReference type="Proteomes" id="UP001166286"/>
    </source>
</evidence>
<reference evidence="2" key="1">
    <citation type="submission" date="2023-03" db="EMBL/GenBank/DDBJ databases">
        <title>Complete genome of Cladonia borealis.</title>
        <authorList>
            <person name="Park H."/>
        </authorList>
    </citation>
    <scope>NUCLEOTIDE SEQUENCE</scope>
    <source>
        <strain evidence="2">ANT050790</strain>
    </source>
</reference>